<dbReference type="Pfam" id="PF08241">
    <property type="entry name" value="Methyltransf_11"/>
    <property type="match status" value="1"/>
</dbReference>
<dbReference type="SUPFAM" id="SSF53335">
    <property type="entry name" value="S-adenosyl-L-methionine-dependent methyltransferases"/>
    <property type="match status" value="1"/>
</dbReference>
<gene>
    <name evidence="2" type="ORF">HY618_04515</name>
</gene>
<dbReference type="Gene3D" id="3.40.50.150">
    <property type="entry name" value="Vaccinia Virus protein VP39"/>
    <property type="match status" value="1"/>
</dbReference>
<sequence>MRILDVGCGRAKARGAVGLDLNPATDADVLGDASRHGFPFREACFDRVVVRHIVEHVESPVRFLEEIHRVARDGAEVEGVTPHFSNPCSFADPTHRHHFSVLFLDFFTGGGGSPARGWRLWANRLLECYYPVLPFYTKVRFEVLECRLTFCRLHRWLGVAWFANRFPEIWEFHLSGLFRARDIVFRLRVRKG</sequence>
<dbReference type="GO" id="GO:0032259">
    <property type="term" value="P:methylation"/>
    <property type="evidence" value="ECO:0007669"/>
    <property type="project" value="UniProtKB-KW"/>
</dbReference>
<dbReference type="InterPro" id="IPR013216">
    <property type="entry name" value="Methyltransf_11"/>
</dbReference>
<protein>
    <submittedName>
        <fullName evidence="2">Methyltransferase domain-containing protein</fullName>
    </submittedName>
</protein>
<evidence type="ECO:0000259" key="1">
    <source>
        <dbReference type="Pfam" id="PF08241"/>
    </source>
</evidence>
<evidence type="ECO:0000313" key="2">
    <source>
        <dbReference type="EMBL" id="MBI4251704.1"/>
    </source>
</evidence>
<dbReference type="GO" id="GO:0008757">
    <property type="term" value="F:S-adenosylmethionine-dependent methyltransferase activity"/>
    <property type="evidence" value="ECO:0007669"/>
    <property type="project" value="InterPro"/>
</dbReference>
<accession>A0A932ZUI1</accession>
<keyword evidence="2" id="KW-0808">Transferase</keyword>
<evidence type="ECO:0000313" key="3">
    <source>
        <dbReference type="Proteomes" id="UP000752292"/>
    </source>
</evidence>
<feature type="non-terminal residue" evidence="2">
    <location>
        <position position="192"/>
    </location>
</feature>
<name>A0A932ZUI1_UNCTE</name>
<keyword evidence="2" id="KW-0489">Methyltransferase</keyword>
<feature type="domain" description="Methyltransferase type 11" evidence="1">
    <location>
        <begin position="29"/>
        <end position="74"/>
    </location>
</feature>
<reference evidence="2" key="1">
    <citation type="submission" date="2020-07" db="EMBL/GenBank/DDBJ databases">
        <title>Huge and variable diversity of episymbiotic CPR bacteria and DPANN archaea in groundwater ecosystems.</title>
        <authorList>
            <person name="He C.Y."/>
            <person name="Keren R."/>
            <person name="Whittaker M."/>
            <person name="Farag I.F."/>
            <person name="Doudna J."/>
            <person name="Cate J.H.D."/>
            <person name="Banfield J.F."/>
        </authorList>
    </citation>
    <scope>NUCLEOTIDE SEQUENCE</scope>
    <source>
        <strain evidence="2">NC_groundwater_1370_Ag_S-0.2um_69_93</strain>
    </source>
</reference>
<dbReference type="InterPro" id="IPR029063">
    <property type="entry name" value="SAM-dependent_MTases_sf"/>
</dbReference>
<comment type="caution">
    <text evidence="2">The sequence shown here is derived from an EMBL/GenBank/DDBJ whole genome shotgun (WGS) entry which is preliminary data.</text>
</comment>
<dbReference type="EMBL" id="JACQRX010000199">
    <property type="protein sequence ID" value="MBI4251704.1"/>
    <property type="molecule type" value="Genomic_DNA"/>
</dbReference>
<proteinExistence type="predicted"/>
<organism evidence="2 3">
    <name type="scientific">Tectimicrobiota bacterium</name>
    <dbReference type="NCBI Taxonomy" id="2528274"/>
    <lineage>
        <taxon>Bacteria</taxon>
        <taxon>Pseudomonadati</taxon>
        <taxon>Nitrospinota/Tectimicrobiota group</taxon>
        <taxon>Candidatus Tectimicrobiota</taxon>
    </lineage>
</organism>
<dbReference type="Proteomes" id="UP000752292">
    <property type="component" value="Unassembled WGS sequence"/>
</dbReference>
<dbReference type="AlphaFoldDB" id="A0A932ZUI1"/>